<evidence type="ECO:0000313" key="2">
    <source>
        <dbReference type="Proteomes" id="UP000663981"/>
    </source>
</evidence>
<dbReference type="PANTHER" id="PTHR41263">
    <property type="entry name" value="ASPARTYL-PHOSPHATE PHOSPHATASE YISI"/>
    <property type="match status" value="1"/>
</dbReference>
<dbReference type="PANTHER" id="PTHR41263:SF1">
    <property type="entry name" value="ASPARTYL-PHOSPHATE PHOSPHATASE YISI"/>
    <property type="match status" value="1"/>
</dbReference>
<dbReference type="InterPro" id="IPR037208">
    <property type="entry name" value="Spo0E-like_sf"/>
</dbReference>
<dbReference type="InterPro" id="IPR053028">
    <property type="entry name" value="Spo0E-like_phosphatase"/>
</dbReference>
<name>A0ABS3N5B8_9BACI</name>
<dbReference type="RefSeq" id="WP_207980401.1">
    <property type="nucleotide sequence ID" value="NZ_JAGDEL010000014.1"/>
</dbReference>
<accession>A0ABS3N5B8</accession>
<dbReference type="EMBL" id="JAGDEL010000014">
    <property type="protein sequence ID" value="MBO1513447.1"/>
    <property type="molecule type" value="Genomic_DNA"/>
</dbReference>
<evidence type="ECO:0000313" key="1">
    <source>
        <dbReference type="EMBL" id="MBO1513447.1"/>
    </source>
</evidence>
<organism evidence="1 2">
    <name type="scientific">Metabacillus bambusae</name>
    <dbReference type="NCBI Taxonomy" id="2795218"/>
    <lineage>
        <taxon>Bacteria</taxon>
        <taxon>Bacillati</taxon>
        <taxon>Bacillota</taxon>
        <taxon>Bacilli</taxon>
        <taxon>Bacillales</taxon>
        <taxon>Bacillaceae</taxon>
        <taxon>Metabacillus</taxon>
    </lineage>
</organism>
<reference evidence="1 2" key="1">
    <citation type="submission" date="2021-03" db="EMBL/GenBank/DDBJ databases">
        <title>Whole genome sequence of Metabacillus bambusae BG109.</title>
        <authorList>
            <person name="Jeong J.W."/>
        </authorList>
    </citation>
    <scope>NUCLEOTIDE SEQUENCE [LARGE SCALE GENOMIC DNA]</scope>
    <source>
        <strain evidence="1 2">BG109</strain>
    </source>
</reference>
<comment type="caution">
    <text evidence="1">The sequence shown here is derived from an EMBL/GenBank/DDBJ whole genome shotgun (WGS) entry which is preliminary data.</text>
</comment>
<dbReference type="Gene3D" id="4.10.280.10">
    <property type="entry name" value="Helix-loop-helix DNA-binding domain"/>
    <property type="match status" value="1"/>
</dbReference>
<sequence length="53" mass="6236">MLLINFKIEMKRTEMENCARKYGISSKETLKVSQELDKLLNIQNKSNVELTYV</sequence>
<gene>
    <name evidence="1" type="ORF">I7822_17485</name>
</gene>
<dbReference type="SUPFAM" id="SSF140500">
    <property type="entry name" value="BAS1536-like"/>
    <property type="match status" value="1"/>
</dbReference>
<protein>
    <submittedName>
        <fullName evidence="1">Aspartyl-phosphate phosphatase Spo0E family protein</fullName>
    </submittedName>
</protein>
<keyword evidence="2" id="KW-1185">Reference proteome</keyword>
<dbReference type="InterPro" id="IPR018540">
    <property type="entry name" value="Spo0E-like"/>
</dbReference>
<dbReference type="Proteomes" id="UP000663981">
    <property type="component" value="Unassembled WGS sequence"/>
</dbReference>
<proteinExistence type="predicted"/>
<dbReference type="InterPro" id="IPR036638">
    <property type="entry name" value="HLH_DNA-bd_sf"/>
</dbReference>
<dbReference type="Pfam" id="PF09388">
    <property type="entry name" value="SpoOE-like"/>
    <property type="match status" value="1"/>
</dbReference>